<dbReference type="AlphaFoldDB" id="A0A3M0KDM1"/>
<evidence type="ECO:0000313" key="1">
    <source>
        <dbReference type="EMBL" id="RMC10601.1"/>
    </source>
</evidence>
<accession>A0A3M0KDM1</accession>
<organism evidence="1 2">
    <name type="scientific">Hirundo rustica rustica</name>
    <dbReference type="NCBI Taxonomy" id="333673"/>
    <lineage>
        <taxon>Eukaryota</taxon>
        <taxon>Metazoa</taxon>
        <taxon>Chordata</taxon>
        <taxon>Craniata</taxon>
        <taxon>Vertebrata</taxon>
        <taxon>Euteleostomi</taxon>
        <taxon>Archelosauria</taxon>
        <taxon>Archosauria</taxon>
        <taxon>Dinosauria</taxon>
        <taxon>Saurischia</taxon>
        <taxon>Theropoda</taxon>
        <taxon>Coelurosauria</taxon>
        <taxon>Aves</taxon>
        <taxon>Neognathae</taxon>
        <taxon>Neoaves</taxon>
        <taxon>Telluraves</taxon>
        <taxon>Australaves</taxon>
        <taxon>Passeriformes</taxon>
        <taxon>Sylvioidea</taxon>
        <taxon>Hirundinidae</taxon>
        <taxon>Hirundo</taxon>
    </lineage>
</organism>
<evidence type="ECO:0000313" key="2">
    <source>
        <dbReference type="Proteomes" id="UP000269221"/>
    </source>
</evidence>
<keyword evidence="2" id="KW-1185">Reference proteome</keyword>
<reference evidence="1 2" key="1">
    <citation type="submission" date="2018-07" db="EMBL/GenBank/DDBJ databases">
        <title>A high quality draft genome assembly of the barn swallow (H. rustica rustica).</title>
        <authorList>
            <person name="Formenti G."/>
            <person name="Chiara M."/>
            <person name="Poveda L."/>
            <person name="Francoijs K.-J."/>
            <person name="Bonisoli-Alquati A."/>
            <person name="Canova L."/>
            <person name="Gianfranceschi L."/>
            <person name="Horner D.S."/>
            <person name="Saino N."/>
        </authorList>
    </citation>
    <scope>NUCLEOTIDE SEQUENCE [LARGE SCALE GENOMIC DNA]</scope>
    <source>
        <strain evidence="1">Chelidonia</strain>
        <tissue evidence="1">Blood</tissue>
    </source>
</reference>
<name>A0A3M0KDM1_HIRRU</name>
<sequence>MSQEQELGTFHKLRFPAPWRIEIPRKPHPCLGTQVFSSLAAPGAPQLTLHPVSPSACLLDLLSVLLEVPRISVRKIREMMESCSHTEYRQSFYLTLHSEGLLFHGPPYLILLLPPRLPLLLVHKPLLGNLAVEKRRRAPLKPSLLQDE</sequence>
<proteinExistence type="predicted"/>
<dbReference type="Proteomes" id="UP000269221">
    <property type="component" value="Unassembled WGS sequence"/>
</dbReference>
<gene>
    <name evidence="1" type="ORF">DUI87_12312</name>
</gene>
<dbReference type="EMBL" id="QRBI01000111">
    <property type="protein sequence ID" value="RMC10601.1"/>
    <property type="molecule type" value="Genomic_DNA"/>
</dbReference>
<comment type="caution">
    <text evidence="1">The sequence shown here is derived from an EMBL/GenBank/DDBJ whole genome shotgun (WGS) entry which is preliminary data.</text>
</comment>
<protein>
    <submittedName>
        <fullName evidence="1">Uncharacterized protein</fullName>
    </submittedName>
</protein>